<proteinExistence type="predicted"/>
<gene>
    <name evidence="1" type="ORF">AB4Y30_14030</name>
</gene>
<organism evidence="1">
    <name type="scientific">Ornithinibacillus sp. 4-3</name>
    <dbReference type="NCBI Taxonomy" id="3231488"/>
    <lineage>
        <taxon>Bacteria</taxon>
        <taxon>Bacillati</taxon>
        <taxon>Bacillota</taxon>
        <taxon>Bacilli</taxon>
        <taxon>Bacillales</taxon>
        <taxon>Bacillaceae</taxon>
        <taxon>Ornithinibacillus</taxon>
    </lineage>
</organism>
<dbReference type="EMBL" id="CP162599">
    <property type="protein sequence ID" value="XDK32120.1"/>
    <property type="molecule type" value="Genomic_DNA"/>
</dbReference>
<evidence type="ECO:0008006" key="2">
    <source>
        <dbReference type="Google" id="ProtNLM"/>
    </source>
</evidence>
<accession>A0AB39HPB6</accession>
<evidence type="ECO:0000313" key="1">
    <source>
        <dbReference type="EMBL" id="XDK32120.1"/>
    </source>
</evidence>
<protein>
    <recommendedName>
        <fullName evidence="2">Fur-regulated basic protein FbpA</fullName>
    </recommendedName>
</protein>
<name>A0AB39HPB6_9BACI</name>
<reference evidence="1" key="1">
    <citation type="submission" date="2024-07" db="EMBL/GenBank/DDBJ databases">
        <title>Halotolerant mesophilic bacterium Ornithinibacillus sp. 4-3, sp. nov., isolated from soil.</title>
        <authorList>
            <person name="Sidarenka A.V."/>
            <person name="Guliayeva D.E."/>
            <person name="Leanovich S.I."/>
            <person name="Hileuskaya K.S."/>
            <person name="Akhremchuk A.E."/>
            <person name="Sikolenko M.A."/>
            <person name="Valentovich L.N."/>
        </authorList>
    </citation>
    <scope>NUCLEOTIDE SEQUENCE</scope>
    <source>
        <strain evidence="1">4-3</strain>
    </source>
</reference>
<dbReference type="AlphaFoldDB" id="A0AB39HPB6"/>
<dbReference type="RefSeq" id="WP_368652841.1">
    <property type="nucleotide sequence ID" value="NZ_CP162599.1"/>
</dbReference>
<sequence length="61" mass="7123">MKKKIKQILEEKGLTVSNQECEIIAHRLKYVDSLRKNIHKANLQEIPMALQYQAGDDEKNE</sequence>